<protein>
    <submittedName>
        <fullName evidence="2">F-box only protein 15 isoform X1</fullName>
    </submittedName>
</protein>
<keyword evidence="1" id="KW-1185">Reference proteome</keyword>
<reference evidence="2" key="1">
    <citation type="submission" date="2025-08" db="UniProtKB">
        <authorList>
            <consortium name="RefSeq"/>
        </authorList>
    </citation>
    <scope>IDENTIFICATION</scope>
</reference>
<accession>A0AC55DK13</accession>
<name>A0AC55DK13_ECHTE</name>
<gene>
    <name evidence="2" type="primary">FBXO15</name>
</gene>
<proteinExistence type="predicted"/>
<dbReference type="RefSeq" id="XP_045152082.1">
    <property type="nucleotide sequence ID" value="XM_045296147.1"/>
</dbReference>
<evidence type="ECO:0000313" key="2">
    <source>
        <dbReference type="RefSeq" id="XP_045152082.1"/>
    </source>
</evidence>
<evidence type="ECO:0000313" key="1">
    <source>
        <dbReference type="Proteomes" id="UP000694863"/>
    </source>
</evidence>
<sequence>MSCRAQEPSVGTLAGSRPPGPDGDEFEKGPPPHAGGAAADASGAGSASAPPSSPHEPNGKAITMATGRGWAKWELQLSSGQQPSADPVGLREPGVQPSANQLQCARYLEDCPGVAPGCPVSLDGMPSEILLKILSYLDAGNLLCIGCVNRHFYHLASDNLIWVRIYSATVPRECLFWGASSLQRTALSLDPGSLGEQPAGHWKKACLSQRVSSGKATLTRLLRPVNPYKGLPARVKEAFRALGLDWVIILRDRGNREHVKECVDLSIRDASLTLVWHSQSWPPLATLSTMELCSVTPVFTNLYPPRVPNRDVRRPRWRSVIAKYCLRSLTEGALMGCDNLVRVFHLRPGLLVGLWKEKEELAFVTMSLHLHQLMERITLGSATTPYEPPSHTSFGDDTSEYGLHGHQLHLELHSGRVSYLCSTFRNVFAKKGEGRHIENGYLKIPVLSFENSTQHIPLIGKVGLAWRSNAFEGCVENCCIMDMTLQEGSGKPFWCLSCPVSMAPSRSPCDSCDSLGQRYCMDCGDEEGRVHVDLVWMEKTQEFFVVSLALYLSVTRISHLLGADD</sequence>
<dbReference type="Proteomes" id="UP000694863">
    <property type="component" value="Unplaced"/>
</dbReference>
<organism evidence="1 2">
    <name type="scientific">Echinops telfairi</name>
    <name type="common">Lesser hedgehog tenrec</name>
    <dbReference type="NCBI Taxonomy" id="9371"/>
    <lineage>
        <taxon>Eukaryota</taxon>
        <taxon>Metazoa</taxon>
        <taxon>Chordata</taxon>
        <taxon>Craniata</taxon>
        <taxon>Vertebrata</taxon>
        <taxon>Euteleostomi</taxon>
        <taxon>Mammalia</taxon>
        <taxon>Eutheria</taxon>
        <taxon>Afrotheria</taxon>
        <taxon>Tenrecidae</taxon>
        <taxon>Tenrecinae</taxon>
        <taxon>Echinops</taxon>
    </lineage>
</organism>